<feature type="compositionally biased region" description="Low complexity" evidence="6">
    <location>
        <begin position="264"/>
        <end position="311"/>
    </location>
</feature>
<dbReference type="InterPro" id="IPR011701">
    <property type="entry name" value="MFS"/>
</dbReference>
<feature type="compositionally biased region" description="Basic residues" evidence="6">
    <location>
        <begin position="316"/>
        <end position="328"/>
    </location>
</feature>
<reference evidence="9" key="1">
    <citation type="journal article" date="2019" name="Int. J. Syst. Evol. Microbiol.">
        <title>The Global Catalogue of Microorganisms (GCM) 10K type strain sequencing project: providing services to taxonomists for standard genome sequencing and annotation.</title>
        <authorList>
            <consortium name="The Broad Institute Genomics Platform"/>
            <consortium name="The Broad Institute Genome Sequencing Center for Infectious Disease"/>
            <person name="Wu L."/>
            <person name="Ma J."/>
        </authorList>
    </citation>
    <scope>NUCLEOTIDE SEQUENCE [LARGE SCALE GENOMIC DNA]</scope>
    <source>
        <strain evidence="9">JCM 16961</strain>
    </source>
</reference>
<feature type="transmembrane region" description="Helical" evidence="7">
    <location>
        <begin position="59"/>
        <end position="77"/>
    </location>
</feature>
<dbReference type="SUPFAM" id="SSF103473">
    <property type="entry name" value="MFS general substrate transporter"/>
    <property type="match status" value="1"/>
</dbReference>
<feature type="transmembrane region" description="Helical" evidence="7">
    <location>
        <begin position="115"/>
        <end position="136"/>
    </location>
</feature>
<protein>
    <recommendedName>
        <fullName evidence="10">MFS transporter</fullName>
    </recommendedName>
</protein>
<feature type="transmembrane region" description="Helical" evidence="7">
    <location>
        <begin position="24"/>
        <end position="47"/>
    </location>
</feature>
<feature type="transmembrane region" description="Helical" evidence="7">
    <location>
        <begin position="414"/>
        <end position="434"/>
    </location>
</feature>
<organism evidence="8 9">
    <name type="scientific">Zhihengliuella alba</name>
    <dbReference type="NCBI Taxonomy" id="547018"/>
    <lineage>
        <taxon>Bacteria</taxon>
        <taxon>Bacillati</taxon>
        <taxon>Actinomycetota</taxon>
        <taxon>Actinomycetes</taxon>
        <taxon>Micrococcales</taxon>
        <taxon>Micrococcaceae</taxon>
        <taxon>Zhihengliuella</taxon>
    </lineage>
</organism>
<dbReference type="PANTHER" id="PTHR23513">
    <property type="entry name" value="INTEGRAL MEMBRANE EFFLUX PROTEIN-RELATED"/>
    <property type="match status" value="1"/>
</dbReference>
<dbReference type="Proteomes" id="UP001501536">
    <property type="component" value="Unassembled WGS sequence"/>
</dbReference>
<feature type="transmembrane region" description="Helical" evidence="7">
    <location>
        <begin position="385"/>
        <end position="407"/>
    </location>
</feature>
<dbReference type="PANTHER" id="PTHR23513:SF6">
    <property type="entry name" value="MAJOR FACILITATOR SUPERFAMILY ASSOCIATED DOMAIN-CONTAINING PROTEIN"/>
    <property type="match status" value="1"/>
</dbReference>
<keyword evidence="4 7" id="KW-1133">Transmembrane helix</keyword>
<evidence type="ECO:0000256" key="7">
    <source>
        <dbReference type="SAM" id="Phobius"/>
    </source>
</evidence>
<dbReference type="Gene3D" id="1.20.1250.20">
    <property type="entry name" value="MFS general substrate transporter like domains"/>
    <property type="match status" value="2"/>
</dbReference>
<dbReference type="CDD" id="cd06173">
    <property type="entry name" value="MFS_MefA_like"/>
    <property type="match status" value="1"/>
</dbReference>
<keyword evidence="9" id="KW-1185">Reference proteome</keyword>
<evidence type="ECO:0000256" key="4">
    <source>
        <dbReference type="ARBA" id="ARBA00022989"/>
    </source>
</evidence>
<dbReference type="Pfam" id="PF07690">
    <property type="entry name" value="MFS_1"/>
    <property type="match status" value="1"/>
</dbReference>
<dbReference type="InterPro" id="IPR036259">
    <property type="entry name" value="MFS_trans_sf"/>
</dbReference>
<evidence type="ECO:0000256" key="2">
    <source>
        <dbReference type="ARBA" id="ARBA00022475"/>
    </source>
</evidence>
<feature type="region of interest" description="Disordered" evidence="6">
    <location>
        <begin position="248"/>
        <end position="330"/>
    </location>
</feature>
<feature type="transmembrane region" description="Helical" evidence="7">
    <location>
        <begin position="474"/>
        <end position="493"/>
    </location>
</feature>
<name>A0ABP7DI46_9MICC</name>
<keyword evidence="2" id="KW-1003">Cell membrane</keyword>
<gene>
    <name evidence="8" type="ORF">GCM10022377_18270</name>
</gene>
<comment type="subcellular location">
    <subcellularLocation>
        <location evidence="1">Cell membrane</location>
        <topology evidence="1">Multi-pass membrane protein</topology>
    </subcellularLocation>
</comment>
<evidence type="ECO:0000256" key="3">
    <source>
        <dbReference type="ARBA" id="ARBA00022692"/>
    </source>
</evidence>
<evidence type="ECO:0000256" key="5">
    <source>
        <dbReference type="ARBA" id="ARBA00023136"/>
    </source>
</evidence>
<keyword evidence="3 7" id="KW-0812">Transmembrane</keyword>
<evidence type="ECO:0000256" key="1">
    <source>
        <dbReference type="ARBA" id="ARBA00004651"/>
    </source>
</evidence>
<evidence type="ECO:0000313" key="9">
    <source>
        <dbReference type="Proteomes" id="UP001501536"/>
    </source>
</evidence>
<comment type="caution">
    <text evidence="8">The sequence shown here is derived from an EMBL/GenBank/DDBJ whole genome shotgun (WGS) entry which is preliminary data.</text>
</comment>
<dbReference type="RefSeq" id="WP_344883200.1">
    <property type="nucleotide sequence ID" value="NZ_BAABCJ010000002.1"/>
</dbReference>
<feature type="region of interest" description="Disordered" evidence="6">
    <location>
        <begin position="219"/>
        <end position="238"/>
    </location>
</feature>
<keyword evidence="5 7" id="KW-0472">Membrane</keyword>
<evidence type="ECO:0000313" key="8">
    <source>
        <dbReference type="EMBL" id="GAA3704957.1"/>
    </source>
</evidence>
<proteinExistence type="predicted"/>
<feature type="transmembrane region" description="Helical" evidence="7">
    <location>
        <begin position="499"/>
        <end position="523"/>
    </location>
</feature>
<feature type="transmembrane region" description="Helical" evidence="7">
    <location>
        <begin position="440"/>
        <end position="462"/>
    </location>
</feature>
<sequence length="538" mass="54946">MTTPPAAPGRSLPRALRPFAHRDYTVLVSALIASVFAHGMWAVAMVYQVRALGGGPAELSVVATATSLGLVALVLLGGIAADRLSCRRIVIAVEVLSLAVMATTALLALTGALQLWHLGVVGFLVGAGAAFFFPAYSALLPRMLPADDLLAANGVEGTMRPVLQTAAGPAAAGILVASLSPAHAILGIACCHLVAVVGLNFITRNPAYDTHGGAHDVAGAPAEAQPATSGAAPSTGAIPIVATSPNVYREAPADPADPDDAAPDGDGPPAMEDAPRAGASAEAGASAPAASPDEAPSPDEAASAGTAAGPDAPHHTAPHHTAPHHTGHRQSVLADLREGFAYAVETPWLLWTLIFAVISVLSFMGPIEVLLPFVVSDRLGGDAQMFGFVLASFGLGSALGSMLTASLPLPRRYLTVMVGVWAFGTIPLVVAGFVTSFWVLAGAIFVVGVTSAVGNVIWGTLLQRRVPARMLGRISSLDFFVSLALMPVSMAVAGPVGEVVPLSVIFAVAAFVSPVVGAIAWFAGRMHQDELTHPLRRT</sequence>
<dbReference type="EMBL" id="BAABCJ010000002">
    <property type="protein sequence ID" value="GAA3704957.1"/>
    <property type="molecule type" value="Genomic_DNA"/>
</dbReference>
<feature type="transmembrane region" description="Helical" evidence="7">
    <location>
        <begin position="89"/>
        <end position="109"/>
    </location>
</feature>
<accession>A0ABP7DI46</accession>
<feature type="transmembrane region" description="Helical" evidence="7">
    <location>
        <begin position="348"/>
        <end position="365"/>
    </location>
</feature>
<evidence type="ECO:0000256" key="6">
    <source>
        <dbReference type="SAM" id="MobiDB-lite"/>
    </source>
</evidence>
<evidence type="ECO:0008006" key="10">
    <source>
        <dbReference type="Google" id="ProtNLM"/>
    </source>
</evidence>